<proteinExistence type="predicted"/>
<dbReference type="InterPro" id="IPR011889">
    <property type="entry name" value="Liste_lipo_26"/>
</dbReference>
<sequence length="392" mass="42986">MAVKKTKVVLKVELPAGKLGLTAVGSPPAVGAVRTDSPVVGRVVPGDVILSLTRPGLGDVDTTNLDGQAVMDTLIKFAKREGRSLTVEKHGMYRVGVPPGPLGVSFVDGTCTVHAVKPTSPLLSTTKEGDTLLSVNGQPVTPTTILDVTKAADDGTSECKLVFLGTGCEIVEDIVVAEGPALTNETLRDWVGRWCGGVRWNLKRHLRRFDPHLPQLGNREGLPPISKWNTSRVTDMSRLFMGKSKFNDDISAWDTSNVTDMSYMFHGAKSFNQPLNDWCVDNVTNMRGMFSCVRYKDDGYGGYYVRVIRGSSFNQPLNDWRVDNVTDMREMFAYASSFNQPLNDWRVDKVTNMGGMFINASAFNQPLNDWRVDNFTPSPTPGGCWVLCCPIS</sequence>
<organism evidence="2 3">
    <name type="scientific">Pelagomonas calceolata</name>
    <dbReference type="NCBI Taxonomy" id="35677"/>
    <lineage>
        <taxon>Eukaryota</taxon>
        <taxon>Sar</taxon>
        <taxon>Stramenopiles</taxon>
        <taxon>Ochrophyta</taxon>
        <taxon>Pelagophyceae</taxon>
        <taxon>Pelagomonadales</taxon>
        <taxon>Pelagomonadaceae</taxon>
        <taxon>Pelagomonas</taxon>
    </lineage>
</organism>
<dbReference type="InterPro" id="IPR005046">
    <property type="entry name" value="DUF285"/>
</dbReference>
<reference evidence="2" key="1">
    <citation type="submission" date="2021-11" db="EMBL/GenBank/DDBJ databases">
        <authorList>
            <consortium name="Genoscope - CEA"/>
            <person name="William W."/>
        </authorList>
    </citation>
    <scope>NUCLEOTIDE SEQUENCE</scope>
</reference>
<dbReference type="InterPro" id="IPR001478">
    <property type="entry name" value="PDZ"/>
</dbReference>
<dbReference type="EMBL" id="CAKKNE010000005">
    <property type="protein sequence ID" value="CAH0375701.1"/>
    <property type="molecule type" value="Genomic_DNA"/>
</dbReference>
<dbReference type="Pfam" id="PF03382">
    <property type="entry name" value="DUF285"/>
    <property type="match status" value="2"/>
</dbReference>
<dbReference type="OrthoDB" id="406998at2759"/>
<dbReference type="InterPro" id="IPR036034">
    <property type="entry name" value="PDZ_sf"/>
</dbReference>
<dbReference type="SUPFAM" id="SSF50156">
    <property type="entry name" value="PDZ domain-like"/>
    <property type="match status" value="1"/>
</dbReference>
<keyword evidence="3" id="KW-1185">Reference proteome</keyword>
<dbReference type="NCBIfam" id="TIGR02167">
    <property type="entry name" value="Liste_lipo_26"/>
    <property type="match status" value="2"/>
</dbReference>
<comment type="caution">
    <text evidence="2">The sequence shown here is derived from an EMBL/GenBank/DDBJ whole genome shotgun (WGS) entry which is preliminary data.</text>
</comment>
<name>A0A8J2X5C3_9STRA</name>
<gene>
    <name evidence="2" type="ORF">PECAL_5P02380</name>
</gene>
<accession>A0A8J2X5C3</accession>
<dbReference type="PROSITE" id="PS50106">
    <property type="entry name" value="PDZ"/>
    <property type="match status" value="1"/>
</dbReference>
<evidence type="ECO:0000313" key="3">
    <source>
        <dbReference type="Proteomes" id="UP000789595"/>
    </source>
</evidence>
<dbReference type="AlphaFoldDB" id="A0A8J2X5C3"/>
<evidence type="ECO:0000259" key="1">
    <source>
        <dbReference type="PROSITE" id="PS50106"/>
    </source>
</evidence>
<evidence type="ECO:0000313" key="2">
    <source>
        <dbReference type="EMBL" id="CAH0375701.1"/>
    </source>
</evidence>
<dbReference type="Proteomes" id="UP000789595">
    <property type="component" value="Unassembled WGS sequence"/>
</dbReference>
<protein>
    <recommendedName>
        <fullName evidence="1">PDZ domain-containing protein</fullName>
    </recommendedName>
</protein>
<feature type="domain" description="PDZ" evidence="1">
    <location>
        <begin position="100"/>
        <end position="167"/>
    </location>
</feature>